<reference evidence="2 3" key="1">
    <citation type="submission" date="2018-11" db="EMBL/GenBank/DDBJ databases">
        <authorList>
            <consortium name="Pathogen Informatics"/>
        </authorList>
    </citation>
    <scope>NUCLEOTIDE SEQUENCE [LARGE SCALE GENOMIC DNA]</scope>
</reference>
<evidence type="ECO:0000313" key="4">
    <source>
        <dbReference type="WBParaSite" id="HPBE_0001107201-mRNA-1"/>
    </source>
</evidence>
<accession>A0A183FSU6</accession>
<dbReference type="WBParaSite" id="HPBE_0001107201-mRNA-1">
    <property type="protein sequence ID" value="HPBE_0001107201-mRNA-1"/>
    <property type="gene ID" value="HPBE_0001107201"/>
</dbReference>
<evidence type="ECO:0000256" key="1">
    <source>
        <dbReference type="SAM" id="SignalP"/>
    </source>
</evidence>
<reference evidence="4" key="2">
    <citation type="submission" date="2019-09" db="UniProtKB">
        <authorList>
            <consortium name="WormBaseParasite"/>
        </authorList>
    </citation>
    <scope>IDENTIFICATION</scope>
</reference>
<evidence type="ECO:0000313" key="2">
    <source>
        <dbReference type="EMBL" id="VDO87356.1"/>
    </source>
</evidence>
<dbReference type="AlphaFoldDB" id="A0A183FSU6"/>
<proteinExistence type="predicted"/>
<evidence type="ECO:0000313" key="3">
    <source>
        <dbReference type="Proteomes" id="UP000050761"/>
    </source>
</evidence>
<accession>A0A3P7YH49</accession>
<dbReference type="OrthoDB" id="5776189at2759"/>
<dbReference type="Proteomes" id="UP000050761">
    <property type="component" value="Unassembled WGS sequence"/>
</dbReference>
<protein>
    <submittedName>
        <fullName evidence="4">Apple domain-containing protein</fullName>
    </submittedName>
</protein>
<gene>
    <name evidence="2" type="ORF">HPBE_LOCUS11073</name>
</gene>
<feature type="signal peptide" evidence="1">
    <location>
        <begin position="1"/>
        <end position="16"/>
    </location>
</feature>
<keyword evidence="1" id="KW-0732">Signal</keyword>
<name>A0A183FSU6_HELPZ</name>
<sequence length="160" mass="17555">MIPLILIAFLAWPASCQQDQDEPDILSAHGGVFRALDWTNEELAEISALHTTASHHKLMQLVAVSAIRTSLTCPTESIEWARQPIEGATACRVSVWGVLKEIPSLPTQELLQDCPACILECAVNNAYRNEPINRVGAKACRVSVWGVLSEIPSRITQDLL</sequence>
<dbReference type="EMBL" id="UZAH01026976">
    <property type="protein sequence ID" value="VDO87356.1"/>
    <property type="molecule type" value="Genomic_DNA"/>
</dbReference>
<keyword evidence="3" id="KW-1185">Reference proteome</keyword>
<feature type="chain" id="PRO_5044551617" evidence="1">
    <location>
        <begin position="17"/>
        <end position="160"/>
    </location>
</feature>
<organism evidence="3 4">
    <name type="scientific">Heligmosomoides polygyrus</name>
    <name type="common">Parasitic roundworm</name>
    <dbReference type="NCBI Taxonomy" id="6339"/>
    <lineage>
        <taxon>Eukaryota</taxon>
        <taxon>Metazoa</taxon>
        <taxon>Ecdysozoa</taxon>
        <taxon>Nematoda</taxon>
        <taxon>Chromadorea</taxon>
        <taxon>Rhabditida</taxon>
        <taxon>Rhabditina</taxon>
        <taxon>Rhabditomorpha</taxon>
        <taxon>Strongyloidea</taxon>
        <taxon>Heligmosomidae</taxon>
        <taxon>Heligmosomoides</taxon>
    </lineage>
</organism>